<sequence>MFRPTLLVVLLSLGLTLAISMDRMLTSSIDKCIGGSPSMKTTTEDCFRNQIIEYLSPSAHKNINGTPRTLNNNDNFDDKGEFILNSLTEIAKNNIFRIELPEVFQRATLVFRPNRGLDFGVEFPKDEENDVTPRQEKMLFPLLMLVKLKLKALTPILLAFVGLKATKALILSKIAILLVIGFLIVQLCQKLGMAKMNMQPAVTPPVPMYGPPTTLSSYDPSGWEPAPGPPGPYSRVYETNPSTTAHHMAYSAYSTQAAKYRR</sequence>
<keyword evidence="1" id="KW-1133">Transmembrane helix</keyword>
<keyword evidence="4" id="KW-1185">Reference proteome</keyword>
<dbReference type="InterPro" id="IPR012464">
    <property type="entry name" value="DUF1676"/>
</dbReference>
<name>A0AAW1CY61_9HEMI</name>
<accession>A0AAW1CY61</accession>
<dbReference type="AlphaFoldDB" id="A0AAW1CY61"/>
<dbReference type="Proteomes" id="UP001461498">
    <property type="component" value="Unassembled WGS sequence"/>
</dbReference>
<feature type="transmembrane region" description="Helical" evidence="1">
    <location>
        <begin position="138"/>
        <end position="161"/>
    </location>
</feature>
<evidence type="ECO:0000313" key="4">
    <source>
        <dbReference type="Proteomes" id="UP001461498"/>
    </source>
</evidence>
<keyword evidence="2" id="KW-0732">Signal</keyword>
<dbReference type="GO" id="GO:0016020">
    <property type="term" value="C:membrane"/>
    <property type="evidence" value="ECO:0007669"/>
    <property type="project" value="TreeGrafter"/>
</dbReference>
<protein>
    <recommendedName>
        <fullName evidence="5">Osiris 20</fullName>
    </recommendedName>
</protein>
<dbReference type="PANTHER" id="PTHR21879:SF2">
    <property type="entry name" value="OSIRIS 20"/>
    <property type="match status" value="1"/>
</dbReference>
<organism evidence="3 4">
    <name type="scientific">Rhynocoris fuscipes</name>
    <dbReference type="NCBI Taxonomy" id="488301"/>
    <lineage>
        <taxon>Eukaryota</taxon>
        <taxon>Metazoa</taxon>
        <taxon>Ecdysozoa</taxon>
        <taxon>Arthropoda</taxon>
        <taxon>Hexapoda</taxon>
        <taxon>Insecta</taxon>
        <taxon>Pterygota</taxon>
        <taxon>Neoptera</taxon>
        <taxon>Paraneoptera</taxon>
        <taxon>Hemiptera</taxon>
        <taxon>Heteroptera</taxon>
        <taxon>Panheteroptera</taxon>
        <taxon>Cimicomorpha</taxon>
        <taxon>Reduviidae</taxon>
        <taxon>Harpactorinae</taxon>
        <taxon>Harpactorini</taxon>
        <taxon>Rhynocoris</taxon>
    </lineage>
</organism>
<keyword evidence="1" id="KW-0812">Transmembrane</keyword>
<reference evidence="3 4" key="1">
    <citation type="submission" date="2022-12" db="EMBL/GenBank/DDBJ databases">
        <title>Chromosome-level genome assembly of true bugs.</title>
        <authorList>
            <person name="Ma L."/>
            <person name="Li H."/>
        </authorList>
    </citation>
    <scope>NUCLEOTIDE SEQUENCE [LARGE SCALE GENOMIC DNA]</scope>
    <source>
        <strain evidence="3">Lab_2022b</strain>
    </source>
</reference>
<evidence type="ECO:0000256" key="2">
    <source>
        <dbReference type="SAM" id="SignalP"/>
    </source>
</evidence>
<comment type="caution">
    <text evidence="3">The sequence shown here is derived from an EMBL/GenBank/DDBJ whole genome shotgun (WGS) entry which is preliminary data.</text>
</comment>
<feature type="signal peptide" evidence="2">
    <location>
        <begin position="1"/>
        <end position="18"/>
    </location>
</feature>
<evidence type="ECO:0000256" key="1">
    <source>
        <dbReference type="SAM" id="Phobius"/>
    </source>
</evidence>
<feature type="chain" id="PRO_5044024760" description="Osiris 20" evidence="2">
    <location>
        <begin position="19"/>
        <end position="262"/>
    </location>
</feature>
<dbReference type="EMBL" id="JAPXFL010000009">
    <property type="protein sequence ID" value="KAK9501537.1"/>
    <property type="molecule type" value="Genomic_DNA"/>
</dbReference>
<feature type="transmembrane region" description="Helical" evidence="1">
    <location>
        <begin position="168"/>
        <end position="187"/>
    </location>
</feature>
<proteinExistence type="predicted"/>
<evidence type="ECO:0008006" key="5">
    <source>
        <dbReference type="Google" id="ProtNLM"/>
    </source>
</evidence>
<keyword evidence="1" id="KW-0472">Membrane</keyword>
<gene>
    <name evidence="3" type="ORF">O3M35_012244</name>
</gene>
<evidence type="ECO:0000313" key="3">
    <source>
        <dbReference type="EMBL" id="KAK9501537.1"/>
    </source>
</evidence>
<dbReference type="PANTHER" id="PTHR21879">
    <property type="entry name" value="FI03362P-RELATED-RELATED"/>
    <property type="match status" value="1"/>
</dbReference>
<dbReference type="Pfam" id="PF07898">
    <property type="entry name" value="DUF1676"/>
    <property type="match status" value="1"/>
</dbReference>